<feature type="compositionally biased region" description="Basic and acidic residues" evidence="2">
    <location>
        <begin position="2282"/>
        <end position="2293"/>
    </location>
</feature>
<dbReference type="SMART" id="SM00487">
    <property type="entry name" value="DEXDc"/>
    <property type="match status" value="1"/>
</dbReference>
<keyword evidence="1" id="KW-0378">Hydrolase</keyword>
<feature type="domain" description="Helicase C-terminal" evidence="4">
    <location>
        <begin position="1424"/>
        <end position="1601"/>
    </location>
</feature>
<feature type="region of interest" description="Disordered" evidence="2">
    <location>
        <begin position="1992"/>
        <end position="2039"/>
    </location>
</feature>
<dbReference type="Pfam" id="PF00176">
    <property type="entry name" value="SNF2-rel_dom"/>
    <property type="match status" value="1"/>
</dbReference>
<dbReference type="InterPro" id="IPR001650">
    <property type="entry name" value="Helicase_C-like"/>
</dbReference>
<dbReference type="PROSITE" id="PS51194">
    <property type="entry name" value="HELICASE_CTER"/>
    <property type="match status" value="1"/>
</dbReference>
<proteinExistence type="predicted"/>
<dbReference type="InterPro" id="IPR006935">
    <property type="entry name" value="Helicase/UvrB_N"/>
</dbReference>
<dbReference type="Gene3D" id="3.40.50.150">
    <property type="entry name" value="Vaccinia Virus protein VP39"/>
    <property type="match status" value="1"/>
</dbReference>
<dbReference type="Gene3D" id="3.40.50.300">
    <property type="entry name" value="P-loop containing nucleotide triphosphate hydrolases"/>
    <property type="match status" value="1"/>
</dbReference>
<dbReference type="InterPro" id="IPR038718">
    <property type="entry name" value="SNF2-like_sf"/>
</dbReference>
<dbReference type="PROSITE" id="PS00092">
    <property type="entry name" value="N6_MTASE"/>
    <property type="match status" value="1"/>
</dbReference>
<name>A0ABT5E6C6_9BACT</name>
<evidence type="ECO:0000313" key="6">
    <source>
        <dbReference type="Proteomes" id="UP001221686"/>
    </source>
</evidence>
<feature type="region of interest" description="Disordered" evidence="2">
    <location>
        <begin position="878"/>
        <end position="903"/>
    </location>
</feature>
<feature type="compositionally biased region" description="Basic and acidic residues" evidence="2">
    <location>
        <begin position="2392"/>
        <end position="2411"/>
    </location>
</feature>
<dbReference type="PROSITE" id="PS51192">
    <property type="entry name" value="HELICASE_ATP_BIND_1"/>
    <property type="match status" value="1"/>
</dbReference>
<sequence length="2742" mass="305351">MTPAAILDKLLPRWRTKLSPNYSPEYIDGFIQRNRPMLEAVVARTMMLRRIKRGDPPKTVDEFAVYAKLVARERPKDAEPDAAVVKRVLKRMDKMLARKGDPAGQEAAGAFGVEYAELRAEAILLRRAGWDAVPLLLRRPSLALFSAGSVVVVRDAQKSLHFFPGLEDSGEKIRADVAEVQRRVLQLRDGIVDAARFDRYAMALWTRARAGGTSATPSREIETPPDLRDKSWRTEANLQAMRLVLSKEPGELTAEDLQALAQYSGWGGLSIDSVKKMLPPELVPESFGLIHEYYTPTAITESIAEALCSLLPELAGNDGIVRALEPSAGVGRLIRAFSPRRCLALEAGGQIKKIAWTAVEFSKVSSTLLRALRPDVDLYHLPFERWVRDEGPRYQGTFGLIVSNPPYGERGAMAREDPDEFYKEKRAFAYFMRRALDLLVPGGVGVFLIPAGFMSGNLNRNLREKLLRRHHLLGAFRLPSHDRKGRETVPGASVVMDVVFWRSRGGELTEVDPADDFILDGDYFKHHPDHVLGKEDGSFAGDDEAGMARSWRYKVTGDFKGLPPIEPRPVCTACVLTSIVQRDDVGTFQTVAREDDGIPADVDEDLRPALELGRRVGRYLVAVGADEADRAAQLWPELHTALRDFSTSFGNPWRSKPLRELAEGRRKLATAQQVLNAFEKTGSVVPALREAPAVAPKFSGQPDDVIAQAEGLFRQQRALTVAQLMSFHQRQGGTLSTEATLAALLAAGWNLDGDAWDQLLPSDAYLTGNDLWERHDRAVERARRGDEQAKVQARRLLEAIKPAVFDDLTDISPQHGYVPLDLVAGWISATLNGRYGAIELERKGGFVQVRGHDYTAENLPPMAPETLAFLGYYNHDPELFRPPQEKRERDAGPTSREDRAAKKQSLAERRLALAKKWDESFRAWVAADEARREQLVHAYNRIARGRVVPTFSPEPLDIVRWGSHAPKLKPHQIAGARRVLAQRGGLVAFDVGVGKTYTALAIIARARQEGWVRRPVILVPGSLVWKWHDDILCTLPDYRVVVIGSKRKRITRGVRKDVITSETDTPQERAKKWIALQTGQADVAVLSYDALARTKMNEDAVMAYVEQVEAVSRSIALRKRTLEEKAKNAKQRDKLTERERALLEHGVRAWVEEILALPSDWEYDPGVAWDELGIDMLVIDEAAAFKNLYKPQAREDGVPKFMGGGGEGSDRAWQVDFRAAAVRRQTGGAGIVLLTATPAKNSPLEFYNLIQFIDPAAFTRSGIRDPEQFIDRFLKIEYREVLDAAFDVTKKSAVTGFKNLDDLRTIIFTYGEFRTAAEVGLKLPRPLVETLTITMDEEQEAKYARYVAQIERILENPNPEGGESYAILGLLARLSLIALHASLEDGYSYKTALEGGTVQKRVYQDGEPVEVTVRLGRPTYESPKLTECAKRVAASPHCGHIIFCEPTAVHQWMREVLVKHGIPRERIAILNAEETAPADRIRIAREFNGLSSEPPAPGTCARPTDSAIAPKYDVVIANSVAYEGIDLQVRTCTIHHLDLPWTPADLEQRNGRAVRQGNTLGTVQIFYYFADGSTDGYRFSLIDGKAGWLGELIKSQVRDTNNPAAQQQLTPEDILLMISRNKEKTRALLEEKRKRQVEEARARIAKEAARLLRQAAGRFRDARTSADPERAARLRDEGEQRLADLEQVSPDAWPWAPWMYAVRDADMIIPENGGAPVYEGLRVARPRAGAPDQLEYLEFGQIVSTDEGDKIGLRAAGSPGWQLIAYTGTLNGTPIAARELPRDGGPLWPDDDDARTGAAIEKKIDEVFRYGRFESLRWRGASDVWLEKWWPRFETPITEGLARSHQREQVPVVDAEGLAIATGAELRGASIVPPTRAGWQGFLELAPSSGESFTNLKDIGLAWWGRKVPQDLLSKQRNFLRHLIAPRLLDDPAYRNARENSDAQNARIENDKALGRVMLALFNEDPESHGELYRRFSDDEAFRRSLHEQAFAETYSTSGKPRQGASESDAAEPEDRDQRMADLPPATTDETRPRAGQAAAKQLARRLRALLSGVKIGRFRYHTPHSEASGDEVEIDFVGESPDAPILTLRAAPRQGSEIDLRGELADEDGELVASFGWIAIELRDLIAMKETSFAHWFGMPVVAEPRLSPVMREALAALRAEEEAKPYDMYFWPGVHDATRDSLIARGLVEALENKKGGAPHFRTTAAGRAKLAEIGSPVAATASAPPVSDPGQPYEEARGAIKALGLPIKKYAYYVTQAETAVASGKSYLPIVERARKTAEKLKGDSGDGKPRSRVVPQTTGSRQRLVDVVLDTFNASPRWRLAQLRTRPNGHVLVVYPEGRDPDGAVAAIDIVMEEVDDVRWLDGGVPRADQDTIMERLDRALWAAFEVREEEERTSQADKEGADKEGAETPSPIQGLIEMMERRSKSLGARSDISLDLARGDGYGQIAEALRDLAEPSGPAVDELERWLESAQLMDAALVLRRRQDAPPRELLANLWTEVLSALPLDEIEVAESGEMLVPEGALFGEIRKEFVLERVEDNGRVSLRRISVFMTPDMEGSPAERTERARRKAFEPEAERAEDERVFWIEDFKGRVNEGSRVHRRLRDAKFFVDLYRRIGDFHDNLLRAPKTLQDVRMLLYWTAAMLDAPLCQGDVKARAIIAFEQAKAYYDTARSRLIEGSTADAVRRLHEAMRRISAAAAEIAKSCGEGQIDIAVTPPHLPVRPEDKAAIEGGEVEVRP</sequence>
<dbReference type="InterPro" id="IPR014001">
    <property type="entry name" value="Helicase_ATP-bd"/>
</dbReference>
<evidence type="ECO:0000259" key="4">
    <source>
        <dbReference type="PROSITE" id="PS51194"/>
    </source>
</evidence>
<feature type="region of interest" description="Disordered" evidence="2">
    <location>
        <begin position="2282"/>
        <end position="2301"/>
    </location>
</feature>
<dbReference type="PRINTS" id="PR00507">
    <property type="entry name" value="N12N6MTFRASE"/>
</dbReference>
<dbReference type="SUPFAM" id="SSF53335">
    <property type="entry name" value="S-adenosyl-L-methionine-dependent methyltransferases"/>
    <property type="match status" value="1"/>
</dbReference>
<evidence type="ECO:0000256" key="1">
    <source>
        <dbReference type="ARBA" id="ARBA00022801"/>
    </source>
</evidence>
<dbReference type="Pfam" id="PF04851">
    <property type="entry name" value="ResIII"/>
    <property type="match status" value="1"/>
</dbReference>
<dbReference type="Pfam" id="PF07669">
    <property type="entry name" value="Eco57I"/>
    <property type="match status" value="1"/>
</dbReference>
<organism evidence="5 6">
    <name type="scientific">Nannocystis bainbridge</name>
    <dbReference type="NCBI Taxonomy" id="2995303"/>
    <lineage>
        <taxon>Bacteria</taxon>
        <taxon>Pseudomonadati</taxon>
        <taxon>Myxococcota</taxon>
        <taxon>Polyangia</taxon>
        <taxon>Nannocystales</taxon>
        <taxon>Nannocystaceae</taxon>
        <taxon>Nannocystis</taxon>
    </lineage>
</organism>
<protein>
    <submittedName>
        <fullName evidence="5">SNF2-related protein</fullName>
    </submittedName>
</protein>
<keyword evidence="6" id="KW-1185">Reference proteome</keyword>
<accession>A0ABT5E6C6</accession>
<dbReference type="InterPro" id="IPR002052">
    <property type="entry name" value="DNA_methylase_N6_adenine_CS"/>
</dbReference>
<gene>
    <name evidence="5" type="ORF">POL25_28575</name>
</gene>
<feature type="region of interest" description="Disordered" evidence="2">
    <location>
        <begin position="2392"/>
        <end position="2414"/>
    </location>
</feature>
<dbReference type="PANTHER" id="PTHR45766">
    <property type="entry name" value="DNA ANNEALING HELICASE AND ENDONUCLEASE ZRANB3 FAMILY MEMBER"/>
    <property type="match status" value="1"/>
</dbReference>
<dbReference type="InterPro" id="IPR000330">
    <property type="entry name" value="SNF2_N"/>
</dbReference>
<dbReference type="InterPro" id="IPR029063">
    <property type="entry name" value="SAM-dependent_MTases_sf"/>
</dbReference>
<dbReference type="Proteomes" id="UP001221686">
    <property type="component" value="Unassembled WGS sequence"/>
</dbReference>
<comment type="caution">
    <text evidence="5">The sequence shown here is derived from an EMBL/GenBank/DDBJ whole genome shotgun (WGS) entry which is preliminary data.</text>
</comment>
<dbReference type="Gene3D" id="3.40.50.10810">
    <property type="entry name" value="Tandem AAA-ATPase domain"/>
    <property type="match status" value="2"/>
</dbReference>
<reference evidence="5 6" key="1">
    <citation type="submission" date="2022-11" db="EMBL/GenBank/DDBJ databases">
        <title>Minimal conservation of predation-associated metabolite biosynthetic gene clusters underscores biosynthetic potential of Myxococcota including descriptions for ten novel species: Archangium lansinium sp. nov., Myxococcus landrumus sp. nov., Nannocystis bai.</title>
        <authorList>
            <person name="Ahearne A."/>
            <person name="Stevens C."/>
            <person name="Dowd S."/>
        </authorList>
    </citation>
    <scope>NUCLEOTIDE SEQUENCE [LARGE SCALE GENOMIC DNA]</scope>
    <source>
        <strain evidence="5 6">BB15-2</strain>
    </source>
</reference>
<dbReference type="RefSeq" id="WP_272089403.1">
    <property type="nucleotide sequence ID" value="NZ_JAQNDL010000003.1"/>
</dbReference>
<evidence type="ECO:0000256" key="2">
    <source>
        <dbReference type="SAM" id="MobiDB-lite"/>
    </source>
</evidence>
<dbReference type="EMBL" id="JAQNDL010000003">
    <property type="protein sequence ID" value="MDC0720894.1"/>
    <property type="molecule type" value="Genomic_DNA"/>
</dbReference>
<dbReference type="SUPFAM" id="SSF52540">
    <property type="entry name" value="P-loop containing nucleoside triphosphate hydrolases"/>
    <property type="match status" value="2"/>
</dbReference>
<dbReference type="Pfam" id="PF00271">
    <property type="entry name" value="Helicase_C"/>
    <property type="match status" value="1"/>
</dbReference>
<dbReference type="InterPro" id="IPR027417">
    <property type="entry name" value="P-loop_NTPase"/>
</dbReference>
<evidence type="ECO:0000313" key="5">
    <source>
        <dbReference type="EMBL" id="MDC0720894.1"/>
    </source>
</evidence>
<feature type="domain" description="Helicase ATP-binding" evidence="3">
    <location>
        <begin position="976"/>
        <end position="1256"/>
    </location>
</feature>
<dbReference type="InterPro" id="IPR011639">
    <property type="entry name" value="MethylTrfase_TaqI-like_dom"/>
</dbReference>
<evidence type="ECO:0000259" key="3">
    <source>
        <dbReference type="PROSITE" id="PS51192"/>
    </source>
</evidence>
<dbReference type="PANTHER" id="PTHR45766:SF6">
    <property type="entry name" value="SWI_SNF-RELATED MATRIX-ASSOCIATED ACTIN-DEPENDENT REGULATOR OF CHROMATIN SUBFAMILY A-LIKE PROTEIN 1"/>
    <property type="match status" value="1"/>
</dbReference>